<keyword evidence="3" id="KW-1185">Reference proteome</keyword>
<organism evidence="2 3">
    <name type="scientific">Hydrogenophaga crocea</name>
    <dbReference type="NCBI Taxonomy" id="2716225"/>
    <lineage>
        <taxon>Bacteria</taxon>
        <taxon>Pseudomonadati</taxon>
        <taxon>Pseudomonadota</taxon>
        <taxon>Betaproteobacteria</taxon>
        <taxon>Burkholderiales</taxon>
        <taxon>Comamonadaceae</taxon>
        <taxon>Hydrogenophaga</taxon>
    </lineage>
</organism>
<dbReference type="InterPro" id="IPR000792">
    <property type="entry name" value="Tscrpt_reg_LuxR_C"/>
</dbReference>
<dbReference type="AlphaFoldDB" id="A0A6G8IC07"/>
<dbReference type="SUPFAM" id="SSF46894">
    <property type="entry name" value="C-terminal effector domain of the bipartite response regulators"/>
    <property type="match status" value="1"/>
</dbReference>
<dbReference type="GO" id="GO:0006355">
    <property type="term" value="P:regulation of DNA-templated transcription"/>
    <property type="evidence" value="ECO:0007669"/>
    <property type="project" value="InterPro"/>
</dbReference>
<dbReference type="Proteomes" id="UP000503162">
    <property type="component" value="Chromosome"/>
</dbReference>
<dbReference type="RefSeq" id="WP_166222878.1">
    <property type="nucleotide sequence ID" value="NZ_CP049989.1"/>
</dbReference>
<evidence type="ECO:0000313" key="2">
    <source>
        <dbReference type="EMBL" id="QIM50673.1"/>
    </source>
</evidence>
<name>A0A6G8IC07_9BURK</name>
<sequence>MSRAAALMHRATEALTSAIYDAALDPLHWPAVLAHLKTCFRTEAETFYVLDFDTRRLTQAHLAGITPHWMACFDGLYFAPDNPWNVHSEALHRLGMVRTNERLDAYTRERGVLYRSAYYQEWMRPQGFRYSLGNTLTNERSGIVNVTLLRAPDLPTFSAREVQLFERLSGHFARALRIRERLGAAALRRDQLAGALDSLHGGVLIVTPDGALVHGNRAALQTLAQADALVYRQGRVQAARPAWQPALAALLQAHAPRPGGLAASTDTLVLPRTGAGLPLRVQAAGLALPLSSAQSHRPCVLLALSGTPHDPPPSRADWLRQAHALTPAEARLAEALLDGLSLRHAAERLGLTYGSARTRLKGVFHKTGVRRQAELVARLQRELATPLRPH</sequence>
<evidence type="ECO:0000313" key="3">
    <source>
        <dbReference type="Proteomes" id="UP000503162"/>
    </source>
</evidence>
<reference evidence="2 3" key="1">
    <citation type="submission" date="2020-03" db="EMBL/GenBank/DDBJ databases">
        <title>Hydrogenophaga sp. nov. isolated from cyanobacterial mat.</title>
        <authorList>
            <person name="Thorat V."/>
            <person name="Kirdat K."/>
            <person name="Tiwarekar B."/>
            <person name="Costa E.D."/>
            <person name="Yadav A."/>
        </authorList>
    </citation>
    <scope>NUCLEOTIDE SEQUENCE [LARGE SCALE GENOMIC DNA]</scope>
    <source>
        <strain evidence="2 3">BA0156</strain>
    </source>
</reference>
<dbReference type="GO" id="GO:0003677">
    <property type="term" value="F:DNA binding"/>
    <property type="evidence" value="ECO:0007669"/>
    <property type="project" value="InterPro"/>
</dbReference>
<protein>
    <recommendedName>
        <fullName evidence="1">HTH luxR-type domain-containing protein</fullName>
    </recommendedName>
</protein>
<gene>
    <name evidence="2" type="ORF">G9Q37_00260</name>
</gene>
<proteinExistence type="predicted"/>
<dbReference type="InterPro" id="IPR016032">
    <property type="entry name" value="Sig_transdc_resp-reg_C-effctor"/>
</dbReference>
<dbReference type="InterPro" id="IPR036388">
    <property type="entry name" value="WH-like_DNA-bd_sf"/>
</dbReference>
<feature type="domain" description="HTH luxR-type" evidence="1">
    <location>
        <begin position="322"/>
        <end position="379"/>
    </location>
</feature>
<dbReference type="SMART" id="SM00421">
    <property type="entry name" value="HTH_LUXR"/>
    <property type="match status" value="1"/>
</dbReference>
<dbReference type="EMBL" id="CP049989">
    <property type="protein sequence ID" value="QIM50673.1"/>
    <property type="molecule type" value="Genomic_DNA"/>
</dbReference>
<dbReference type="Gene3D" id="1.10.10.10">
    <property type="entry name" value="Winged helix-like DNA-binding domain superfamily/Winged helix DNA-binding domain"/>
    <property type="match status" value="1"/>
</dbReference>
<dbReference type="KEGG" id="hcz:G9Q37_00260"/>
<evidence type="ECO:0000259" key="1">
    <source>
        <dbReference type="SMART" id="SM00421"/>
    </source>
</evidence>
<accession>A0A6G8IC07</accession>